<feature type="transmembrane region" description="Helical" evidence="1">
    <location>
        <begin position="6"/>
        <end position="25"/>
    </location>
</feature>
<sequence>MLNFWQILILLVIILIVYMYTFKFVQNFILQDAHMRINELEAPPLNFTFQHNRGVDCSLNRLPCVTDQQCRDNCVISSAASELTCQNGFCNATNALVNAQAPDLIECDPALGLLHIFSAGGDFVVSQACVSTYRDLVDDTGTPRPYLCNNGRLNMNLDTAQFSPNACECSSGYEKMLFRQTALARTIPVCIPNRLANLYRRVYTEM</sequence>
<reference evidence="2" key="1">
    <citation type="journal article" date="2021" name="Viruses">
        <title>Patterns in Genotype Composition of Indian Isolates of the Bombyx mori Nucleopolyhedrovirus and Bombyx mori Bidensovirus.</title>
        <authorList>
            <person name="Gani M."/>
            <person name="Senger S."/>
            <person name="Lokanath S."/>
            <person name="Saini P."/>
            <person name="Bali K."/>
            <person name="Gupta R."/>
            <person name="Sivaprasad V."/>
            <person name="Jehle J.A."/>
            <person name="Wennmann J.T."/>
        </authorList>
    </citation>
    <scope>NUCLEOTIDE SEQUENCE</scope>
    <source>
        <strain evidence="2">Mysore BmNPV-My</strain>
    </source>
</reference>
<keyword evidence="1" id="KW-0472">Membrane</keyword>
<dbReference type="EMBL" id="MW842985">
    <property type="protein sequence ID" value="QWC64831.1"/>
    <property type="molecule type" value="Genomic_DNA"/>
</dbReference>
<keyword evidence="1" id="KW-0812">Transmembrane</keyword>
<organism evidence="2">
    <name type="scientific">Bombyx mori nuclear polyhedrosis virus</name>
    <name type="common">BmNPV</name>
    <dbReference type="NCBI Taxonomy" id="271108"/>
    <lineage>
        <taxon>Viruses</taxon>
        <taxon>Viruses incertae sedis</taxon>
        <taxon>Naldaviricetes</taxon>
        <taxon>Lefavirales</taxon>
        <taxon>Baculoviridae</taxon>
        <taxon>Alphabaculovirus</taxon>
        <taxon>Alphabaculovirus bomori</taxon>
    </lineage>
</organism>
<proteinExistence type="predicted"/>
<name>A0A8E8LCX1_NPVBM</name>
<dbReference type="Pfam" id="PF05006">
    <property type="entry name" value="PIF3"/>
    <property type="match status" value="1"/>
</dbReference>
<gene>
    <name evidence="2" type="primary">pif-3</name>
</gene>
<evidence type="ECO:0000256" key="1">
    <source>
        <dbReference type="SAM" id="Phobius"/>
    </source>
</evidence>
<accession>A0A8E8LCX1</accession>
<dbReference type="InterPro" id="IPR007703">
    <property type="entry name" value="PIF3"/>
</dbReference>
<evidence type="ECO:0000313" key="2">
    <source>
        <dbReference type="EMBL" id="QWC64831.1"/>
    </source>
</evidence>
<keyword evidence="1" id="KW-1133">Transmembrane helix</keyword>
<protein>
    <submittedName>
        <fullName evidence="2">Pif-3</fullName>
    </submittedName>
</protein>
<organismHost>
    <name type="scientific">Bombyx mori</name>
    <name type="common">Silk moth</name>
    <dbReference type="NCBI Taxonomy" id="7091"/>
</organismHost>